<dbReference type="InterPro" id="IPR013815">
    <property type="entry name" value="ATP_grasp_subdomain_1"/>
</dbReference>
<evidence type="ECO:0000256" key="1">
    <source>
        <dbReference type="ARBA" id="ARBA00001946"/>
    </source>
</evidence>
<keyword evidence="8" id="KW-0547">Nucleotide-binding</keyword>
<comment type="cofactor">
    <cofactor evidence="1">
        <name>Mg(2+)</name>
        <dbReference type="ChEBI" id="CHEBI:18420"/>
    </cofactor>
</comment>
<dbReference type="InterPro" id="IPR006319">
    <property type="entry name" value="PEP_synth"/>
</dbReference>
<dbReference type="GO" id="GO:0008986">
    <property type="term" value="F:pyruvate, water dikinase activity"/>
    <property type="evidence" value="ECO:0007669"/>
    <property type="project" value="UniProtKB-EC"/>
</dbReference>
<dbReference type="Gene3D" id="3.40.630.30">
    <property type="match status" value="1"/>
</dbReference>
<proteinExistence type="inferred from homology"/>
<evidence type="ECO:0000256" key="6">
    <source>
        <dbReference type="ARBA" id="ARBA00022679"/>
    </source>
</evidence>
<keyword evidence="9" id="KW-0418">Kinase</keyword>
<sequence length="1336" mass="146503">MTAPSAVSMCRFCRILSVLAVIIYPATAAIVDSASRIIPRTIRSTPLNQQASTASPQAPTTSTLTNRFRTRKTKSSDIDAIASMLAMASTSRNQQLNNWSRGIEFLRAKSSLEKQLRHRLLAVEEGRKTVLRFKTASKDLGLDFSAENIEECPIYDMETTCRLLWANDNFRSRLQSAVMISSERNAWERHNFDLTPLDPALFNHLMMTVTQKSNSGEDDVVGFCEVAWLPRPNSDSSGDHIDCAPSIINLITSPFHRRKGIASKLIDIASRYARTQWGKGSMDGVLRCTARNSLGLYVHPENASALYLYRRKGFQVEEETEDGSLSAILPQKVEPDQKTLSSDSETRYCIPLEEIGLDDLPKVGGKTASLGEMIQQLTPLGVAVPGGFGVTSAAYDAVLDRFQLRQRLELLLRDVDVNNLDDLANRGRQARLMIMNAGLPDEVVSEIEEAYAKMCVCNLHTCGKDCSVAVRSSATAEDLPTASFAGQQASFLNVVGKNSVCNTVLECLASVFTDRAIAYRVHNRFGHMDVKGAVSVQLMVRSDLASSGVAFTLDPDTGFRDAIVITGSYGLAPIQANRLLEEKWIVSKPHFVKNLTHISICSESSANRLSFPLLSVRKLMKFKFSSKPMIGKAEDPIIKRSIGRKQTKIVYTKDGSDKRTKTLLTPDADAEKPSFTDEDAKTIAEWCVKIENHYSKHHGHPTPMDIEWAKDGITGELYIVQARPETVRSAQQANVLKHTQVTGHEAPMMEGSAIGSDAASGVARVIRDVSEIATMKPGEILVADMTDPDWVPGLRMASGVVTNRGGRTCHAAIVSRELGVPCIVGTKDATEKIKTGERYTIDCSKGSTGYVYPGEAQIERTSIDTDDLPKTKTEIKLILGDPDAALSLSGLPVDGVGLVRQEFVVANHIGIHPKAVLHPELVSPVEQEIINERAKNDASPKAFFIRRLSEGIGSIAAAFYPRPVIVRLSDFKSNEYRRLVGGQNFEPDEENPMIGFRGASRYLSPEFKDAFELECEALAHVRNKMGLTNVQLMVPFCRTPEEGKEVIKTLKENGLEKGKDGLKVWVMCELPSNVFAIDEFAKVFDGFSIGSNDLTQLVLGVDRDSGILANLFDEDNIAVKTAISYAIKGAHRNGKEVGLCGQAPSDKPDFAEFLVDLGIDSISLTPDSVLRAIDIVSKAEMKDSLTKEIDGAIALDKAQEEVKGRDDVKNPSNLHKLIAQKDYQRMHKIIVLLTEQEKLAAVDKAVPTTLPLAFIPSRKDEIITAFNPIINKRQINLDTRASAGHSANSTDSKRFRQMELTDEGTGESGLSASFAINEADAPSAPLRMALLFIGMV</sequence>
<gene>
    <name evidence="17" type="ORF">HJC23_004756</name>
</gene>
<keyword evidence="6" id="KW-0808">Transferase</keyword>
<dbReference type="EC" id="2.7.9.2" evidence="5"/>
<dbReference type="Gene3D" id="3.20.20.60">
    <property type="entry name" value="Phosphoenolpyruvate-binding domains"/>
    <property type="match status" value="1"/>
</dbReference>
<evidence type="ECO:0000256" key="8">
    <source>
        <dbReference type="ARBA" id="ARBA00022741"/>
    </source>
</evidence>
<evidence type="ECO:0000256" key="12">
    <source>
        <dbReference type="ARBA" id="ARBA00033470"/>
    </source>
</evidence>
<accession>A0ABD3PBX4</accession>
<dbReference type="EMBL" id="JABMIG020000213">
    <property type="protein sequence ID" value="KAL3785608.1"/>
    <property type="molecule type" value="Genomic_DNA"/>
</dbReference>
<dbReference type="SUPFAM" id="SSF51621">
    <property type="entry name" value="Phosphoenolpyruvate/pyruvate domain"/>
    <property type="match status" value="1"/>
</dbReference>
<dbReference type="PROSITE" id="PS00742">
    <property type="entry name" value="PEP_ENZYMES_2"/>
    <property type="match status" value="1"/>
</dbReference>
<feature type="compositionally biased region" description="Polar residues" evidence="14">
    <location>
        <begin position="1281"/>
        <end position="1290"/>
    </location>
</feature>
<dbReference type="GO" id="GO:0005524">
    <property type="term" value="F:ATP binding"/>
    <property type="evidence" value="ECO:0007669"/>
    <property type="project" value="UniProtKB-KW"/>
</dbReference>
<dbReference type="PANTHER" id="PTHR43030">
    <property type="entry name" value="PHOSPHOENOLPYRUVATE SYNTHASE"/>
    <property type="match status" value="1"/>
</dbReference>
<evidence type="ECO:0000313" key="18">
    <source>
        <dbReference type="Proteomes" id="UP001516023"/>
    </source>
</evidence>
<keyword evidence="15" id="KW-0732">Signal</keyword>
<dbReference type="PROSITE" id="PS51186">
    <property type="entry name" value="GNAT"/>
    <property type="match status" value="1"/>
</dbReference>
<dbReference type="GO" id="GO:0046872">
    <property type="term" value="F:metal ion binding"/>
    <property type="evidence" value="ECO:0007669"/>
    <property type="project" value="UniProtKB-KW"/>
</dbReference>
<evidence type="ECO:0000256" key="11">
    <source>
        <dbReference type="ARBA" id="ARBA00022842"/>
    </source>
</evidence>
<dbReference type="InterPro" id="IPR000121">
    <property type="entry name" value="PEP_util_C"/>
</dbReference>
<name>A0ABD3PBX4_9STRA</name>
<comment type="catalytic activity">
    <reaction evidence="13">
        <text>pyruvate + ATP + H2O = phosphoenolpyruvate + AMP + phosphate + 2 H(+)</text>
        <dbReference type="Rhea" id="RHEA:11364"/>
        <dbReference type="ChEBI" id="CHEBI:15361"/>
        <dbReference type="ChEBI" id="CHEBI:15377"/>
        <dbReference type="ChEBI" id="CHEBI:15378"/>
        <dbReference type="ChEBI" id="CHEBI:30616"/>
        <dbReference type="ChEBI" id="CHEBI:43474"/>
        <dbReference type="ChEBI" id="CHEBI:58702"/>
        <dbReference type="ChEBI" id="CHEBI:456215"/>
        <dbReference type="EC" id="2.7.9.2"/>
    </reaction>
</comment>
<evidence type="ECO:0000256" key="13">
    <source>
        <dbReference type="ARBA" id="ARBA00047700"/>
    </source>
</evidence>
<evidence type="ECO:0000313" key="17">
    <source>
        <dbReference type="EMBL" id="KAL3785608.1"/>
    </source>
</evidence>
<dbReference type="Gene3D" id="3.30.470.20">
    <property type="entry name" value="ATP-grasp fold, B domain"/>
    <property type="match status" value="2"/>
</dbReference>
<keyword evidence="10" id="KW-0067">ATP-binding</keyword>
<comment type="similarity">
    <text evidence="4">Belongs to the PEP-utilizing enzyme family.</text>
</comment>
<dbReference type="InterPro" id="IPR036637">
    <property type="entry name" value="Phosphohistidine_dom_sf"/>
</dbReference>
<evidence type="ECO:0000256" key="15">
    <source>
        <dbReference type="SAM" id="SignalP"/>
    </source>
</evidence>
<dbReference type="NCBIfam" id="NF005057">
    <property type="entry name" value="PRK06464.1"/>
    <property type="match status" value="1"/>
</dbReference>
<evidence type="ECO:0000256" key="3">
    <source>
        <dbReference type="ARBA" id="ARBA00004742"/>
    </source>
</evidence>
<evidence type="ECO:0000256" key="7">
    <source>
        <dbReference type="ARBA" id="ARBA00022723"/>
    </source>
</evidence>
<evidence type="ECO:0000256" key="9">
    <source>
        <dbReference type="ARBA" id="ARBA00022777"/>
    </source>
</evidence>
<dbReference type="CDD" id="cd04301">
    <property type="entry name" value="NAT_SF"/>
    <property type="match status" value="1"/>
</dbReference>
<protein>
    <recommendedName>
        <fullName evidence="5">pyruvate, water dikinase</fullName>
        <ecNumber evidence="5">2.7.9.2</ecNumber>
    </recommendedName>
    <alternativeName>
        <fullName evidence="12">Pyruvate, water dikinase</fullName>
    </alternativeName>
</protein>
<evidence type="ECO:0000256" key="10">
    <source>
        <dbReference type="ARBA" id="ARBA00022840"/>
    </source>
</evidence>
<dbReference type="SUPFAM" id="SSF55729">
    <property type="entry name" value="Acyl-CoA N-acyltransferases (Nat)"/>
    <property type="match status" value="1"/>
</dbReference>
<comment type="pathway">
    <text evidence="3">Carbohydrate biosynthesis; gluconeogenesis.</text>
</comment>
<dbReference type="InterPro" id="IPR015813">
    <property type="entry name" value="Pyrv/PenolPyrv_kinase-like_dom"/>
</dbReference>
<dbReference type="SUPFAM" id="SSF52009">
    <property type="entry name" value="Phosphohistidine domain"/>
    <property type="match status" value="1"/>
</dbReference>
<dbReference type="Pfam" id="PF02896">
    <property type="entry name" value="PEP-utilizers_C"/>
    <property type="match status" value="1"/>
</dbReference>
<dbReference type="PROSITE" id="PS00370">
    <property type="entry name" value="PEP_ENZYMES_PHOS_SITE"/>
    <property type="match status" value="1"/>
</dbReference>
<feature type="chain" id="PRO_5044785651" description="pyruvate, water dikinase" evidence="15">
    <location>
        <begin position="29"/>
        <end position="1336"/>
    </location>
</feature>
<dbReference type="Pfam" id="PF01326">
    <property type="entry name" value="PPDK_N"/>
    <property type="match status" value="2"/>
</dbReference>
<dbReference type="SUPFAM" id="SSF56059">
    <property type="entry name" value="Glutathione synthetase ATP-binding domain-like"/>
    <property type="match status" value="1"/>
</dbReference>
<feature type="region of interest" description="Disordered" evidence="14">
    <location>
        <begin position="1281"/>
        <end position="1306"/>
    </location>
</feature>
<evidence type="ECO:0000256" key="4">
    <source>
        <dbReference type="ARBA" id="ARBA00007837"/>
    </source>
</evidence>
<dbReference type="Gene3D" id="3.50.30.10">
    <property type="entry name" value="Phosphohistidine domain"/>
    <property type="match status" value="1"/>
</dbReference>
<reference evidence="17 18" key="1">
    <citation type="journal article" date="2020" name="G3 (Bethesda)">
        <title>Improved Reference Genome for Cyclotella cryptica CCMP332, a Model for Cell Wall Morphogenesis, Salinity Adaptation, and Lipid Production in Diatoms (Bacillariophyta).</title>
        <authorList>
            <person name="Roberts W.R."/>
            <person name="Downey K.M."/>
            <person name="Ruck E.C."/>
            <person name="Traller J.C."/>
            <person name="Alverson A.J."/>
        </authorList>
    </citation>
    <scope>NUCLEOTIDE SEQUENCE [LARGE SCALE GENOMIC DNA]</scope>
    <source>
        <strain evidence="17 18">CCMP332</strain>
    </source>
</reference>
<dbReference type="PANTHER" id="PTHR43030:SF1">
    <property type="entry name" value="PHOSPHOENOLPYRUVATE SYNTHASE"/>
    <property type="match status" value="1"/>
</dbReference>
<dbReference type="InterPro" id="IPR016181">
    <property type="entry name" value="Acyl_CoA_acyltransferase"/>
</dbReference>
<evidence type="ECO:0000256" key="2">
    <source>
        <dbReference type="ARBA" id="ARBA00002988"/>
    </source>
</evidence>
<comment type="caution">
    <text evidence="17">The sequence shown here is derived from an EMBL/GenBank/DDBJ whole genome shotgun (WGS) entry which is preliminary data.</text>
</comment>
<dbReference type="InterPro" id="IPR018274">
    <property type="entry name" value="PEP_util_AS"/>
</dbReference>
<dbReference type="InterPro" id="IPR008279">
    <property type="entry name" value="PEP-util_enz_mobile_dom"/>
</dbReference>
<dbReference type="Proteomes" id="UP001516023">
    <property type="component" value="Unassembled WGS sequence"/>
</dbReference>
<keyword evidence="7" id="KW-0479">Metal-binding</keyword>
<evidence type="ECO:0000256" key="5">
    <source>
        <dbReference type="ARBA" id="ARBA00011996"/>
    </source>
</evidence>
<keyword evidence="18" id="KW-1185">Reference proteome</keyword>
<organism evidence="17 18">
    <name type="scientific">Cyclotella cryptica</name>
    <dbReference type="NCBI Taxonomy" id="29204"/>
    <lineage>
        <taxon>Eukaryota</taxon>
        <taxon>Sar</taxon>
        <taxon>Stramenopiles</taxon>
        <taxon>Ochrophyta</taxon>
        <taxon>Bacillariophyta</taxon>
        <taxon>Coscinodiscophyceae</taxon>
        <taxon>Thalassiosirophycidae</taxon>
        <taxon>Stephanodiscales</taxon>
        <taxon>Stephanodiscaceae</taxon>
        <taxon>Cyclotella</taxon>
    </lineage>
</organism>
<keyword evidence="11" id="KW-0460">Magnesium</keyword>
<dbReference type="InterPro" id="IPR002192">
    <property type="entry name" value="PPDK_AMP/ATP-bd"/>
</dbReference>
<dbReference type="Gene3D" id="3.30.1490.20">
    <property type="entry name" value="ATP-grasp fold, A domain"/>
    <property type="match status" value="1"/>
</dbReference>
<comment type="function">
    <text evidence="2">Catalyzes the phosphorylation of pyruvate to phosphoenolpyruvate.</text>
</comment>
<dbReference type="FunFam" id="3.30.1490.20:FF:000010">
    <property type="entry name" value="Phosphoenolpyruvate synthase"/>
    <property type="match status" value="1"/>
</dbReference>
<dbReference type="Pfam" id="PF00391">
    <property type="entry name" value="PEP-utilizers"/>
    <property type="match status" value="1"/>
</dbReference>
<feature type="domain" description="N-acetyltransferase" evidence="16">
    <location>
        <begin position="217"/>
        <end position="335"/>
    </location>
</feature>
<feature type="signal peptide" evidence="15">
    <location>
        <begin position="1"/>
        <end position="28"/>
    </location>
</feature>
<dbReference type="InterPro" id="IPR023151">
    <property type="entry name" value="PEP_util_CS"/>
</dbReference>
<dbReference type="InterPro" id="IPR040442">
    <property type="entry name" value="Pyrv_kinase-like_dom_sf"/>
</dbReference>
<dbReference type="InterPro" id="IPR000182">
    <property type="entry name" value="GNAT_dom"/>
</dbReference>
<dbReference type="NCBIfam" id="TIGR01418">
    <property type="entry name" value="PEP_synth"/>
    <property type="match status" value="1"/>
</dbReference>
<evidence type="ECO:0000259" key="16">
    <source>
        <dbReference type="PROSITE" id="PS51186"/>
    </source>
</evidence>
<evidence type="ECO:0000256" key="14">
    <source>
        <dbReference type="SAM" id="MobiDB-lite"/>
    </source>
</evidence>